<evidence type="ECO:0000256" key="1">
    <source>
        <dbReference type="ARBA" id="ARBA00006964"/>
    </source>
</evidence>
<evidence type="ECO:0000313" key="7">
    <source>
        <dbReference type="EMBL" id="KRM77155.1"/>
    </source>
</evidence>
<dbReference type="GO" id="GO:0005737">
    <property type="term" value="C:cytoplasm"/>
    <property type="evidence" value="ECO:0007669"/>
    <property type="project" value="TreeGrafter"/>
</dbReference>
<comment type="caution">
    <text evidence="7">The sequence shown here is derived from an EMBL/GenBank/DDBJ whole genome shotgun (WGS) entry which is preliminary data.</text>
</comment>
<dbReference type="EMBL" id="AYYR01000013">
    <property type="protein sequence ID" value="KRM77155.1"/>
    <property type="molecule type" value="Genomic_DNA"/>
</dbReference>
<comment type="similarity">
    <text evidence="1 5">Belongs to the GTP cyclohydrolase I type 2/NIF3 family.</text>
</comment>
<evidence type="ECO:0000256" key="6">
    <source>
        <dbReference type="PIRSR" id="PIRSR602678-1"/>
    </source>
</evidence>
<dbReference type="GO" id="GO:0046872">
    <property type="term" value="F:metal ion binding"/>
    <property type="evidence" value="ECO:0007669"/>
    <property type="project" value="UniProtKB-UniRule"/>
</dbReference>
<reference evidence="7 8" key="1">
    <citation type="journal article" date="2015" name="Genome Announc.">
        <title>Expanding the biotechnology potential of lactobacilli through comparative genomics of 213 strains and associated genera.</title>
        <authorList>
            <person name="Sun Z."/>
            <person name="Harris H.M."/>
            <person name="McCann A."/>
            <person name="Guo C."/>
            <person name="Argimon S."/>
            <person name="Zhang W."/>
            <person name="Yang X."/>
            <person name="Jeffery I.B."/>
            <person name="Cooney J.C."/>
            <person name="Kagawa T.F."/>
            <person name="Liu W."/>
            <person name="Song Y."/>
            <person name="Salvetti E."/>
            <person name="Wrobel A."/>
            <person name="Rasinkangas P."/>
            <person name="Parkhill J."/>
            <person name="Rea M.C."/>
            <person name="O'Sullivan O."/>
            <person name="Ritari J."/>
            <person name="Douillard F.P."/>
            <person name="Paul Ross R."/>
            <person name="Yang R."/>
            <person name="Briner A.E."/>
            <person name="Felis G.E."/>
            <person name="de Vos W.M."/>
            <person name="Barrangou R."/>
            <person name="Klaenhammer T.R."/>
            <person name="Caufield P.W."/>
            <person name="Cui Y."/>
            <person name="Zhang H."/>
            <person name="O'Toole P.W."/>
        </authorList>
    </citation>
    <scope>NUCLEOTIDE SEQUENCE [LARGE SCALE GENOMIC DNA]</scope>
    <source>
        <strain evidence="7 8">DSM 20515</strain>
    </source>
</reference>
<sequence>MKVRELIDRFEQFAPKTIVEPKDPVGLQLGSLDAEFHHVLVTLDVRPEVVQEAIDLGADLIFSHHPVMFRPAKNLDLSDPQNQMYADILAHHITVYSAHTNLDSADGGMNDWLAEALKLSDTTGLWDGVVDPQYMLTVRVQPMYADAVRLAMVGAGAGELDRYAGASFEWNGTTWYTPLEGADPELGPVGERNHVDELSIQTRVQGNQLSKITQAVTEVYPGGHPSLEVTPLKNGGHQYSMGRIGSLAQPMTVRAFAEYCKDVFQVSGLRLIAGDQEKQVQRVAVLGGDGGKFFKLAQAKGADIYVTGDVYYHTGHDMIAAGLPVVDPGHHIESICKPKLAELFGKWRSDNHWEFDITASQLNTDPFTFI</sequence>
<dbReference type="InterPro" id="IPR036069">
    <property type="entry name" value="DUF34/NIF3_sf"/>
</dbReference>
<feature type="binding site" evidence="6">
    <location>
        <position position="64"/>
    </location>
    <ligand>
        <name>a divalent metal cation</name>
        <dbReference type="ChEBI" id="CHEBI:60240"/>
        <label>2</label>
    </ligand>
</feature>
<feature type="binding site" evidence="6">
    <location>
        <position position="330"/>
    </location>
    <ligand>
        <name>a divalent metal cation</name>
        <dbReference type="ChEBI" id="CHEBI:60240"/>
        <label>1</label>
    </ligand>
</feature>
<evidence type="ECO:0000256" key="5">
    <source>
        <dbReference type="PIRNR" id="PIRNR037489"/>
    </source>
</evidence>
<feature type="binding site" evidence="6">
    <location>
        <position position="65"/>
    </location>
    <ligand>
        <name>a divalent metal cation</name>
        <dbReference type="ChEBI" id="CHEBI:60240"/>
        <label>1</label>
    </ligand>
</feature>
<accession>A0A0R2BPG6</accession>
<feature type="binding site" evidence="6">
    <location>
        <position position="333"/>
    </location>
    <ligand>
        <name>a divalent metal cation</name>
        <dbReference type="ChEBI" id="CHEBI:60240"/>
        <label>1</label>
    </ligand>
</feature>
<comment type="subunit">
    <text evidence="2">Homohexamer.</text>
</comment>
<dbReference type="Proteomes" id="UP000051845">
    <property type="component" value="Unassembled WGS sequence"/>
</dbReference>
<evidence type="ECO:0000256" key="3">
    <source>
        <dbReference type="ARBA" id="ARBA00022112"/>
    </source>
</evidence>
<dbReference type="Gene3D" id="3.40.1390.30">
    <property type="entry name" value="NIF3 (NGG1p interacting factor 3)-like"/>
    <property type="match status" value="2"/>
</dbReference>
<dbReference type="PANTHER" id="PTHR13799">
    <property type="entry name" value="NGG1 INTERACTING FACTOR 3"/>
    <property type="match status" value="1"/>
</dbReference>
<organism evidence="7 8">
    <name type="scientific">Secundilactobacillus collinoides DSM 20515 = JCM 1123</name>
    <dbReference type="NCBI Taxonomy" id="1423733"/>
    <lineage>
        <taxon>Bacteria</taxon>
        <taxon>Bacillati</taxon>
        <taxon>Bacillota</taxon>
        <taxon>Bacilli</taxon>
        <taxon>Lactobacillales</taxon>
        <taxon>Lactobacillaceae</taxon>
        <taxon>Secundilactobacillus</taxon>
    </lineage>
</organism>
<evidence type="ECO:0000313" key="8">
    <source>
        <dbReference type="Proteomes" id="UP000051845"/>
    </source>
</evidence>
<dbReference type="NCBIfam" id="TIGR00486">
    <property type="entry name" value="YbgI_SA1388"/>
    <property type="match status" value="1"/>
</dbReference>
<dbReference type="InterPro" id="IPR017221">
    <property type="entry name" value="DUF34/NIF3_bac"/>
</dbReference>
<feature type="binding site" evidence="6">
    <location>
        <position position="103"/>
    </location>
    <ligand>
        <name>a divalent metal cation</name>
        <dbReference type="ChEBI" id="CHEBI:60240"/>
        <label>1</label>
    </ligand>
</feature>
<dbReference type="PIRSF" id="PIRSF037489">
    <property type="entry name" value="UCP037489_NIF3_YqfO"/>
    <property type="match status" value="1"/>
</dbReference>
<name>A0A0R2BPG6_SECCO</name>
<dbReference type="SUPFAM" id="SSF102705">
    <property type="entry name" value="NIF3 (NGG1p interacting factor 3)-like"/>
    <property type="match status" value="1"/>
</dbReference>
<dbReference type="AlphaFoldDB" id="A0A0R2BPG6"/>
<evidence type="ECO:0000256" key="2">
    <source>
        <dbReference type="ARBA" id="ARBA00011643"/>
    </source>
</evidence>
<gene>
    <name evidence="7" type="ORF">FC82_GL000394</name>
</gene>
<dbReference type="PANTHER" id="PTHR13799:SF14">
    <property type="entry name" value="GTP CYCLOHYDROLASE 1 TYPE 2 HOMOLOG"/>
    <property type="match status" value="1"/>
</dbReference>
<keyword evidence="4 5" id="KW-0479">Metal-binding</keyword>
<dbReference type="STRING" id="33960.TY91_07145"/>
<dbReference type="Pfam" id="PF01784">
    <property type="entry name" value="DUF34_NIF3"/>
    <property type="match status" value="1"/>
</dbReference>
<dbReference type="PATRIC" id="fig|1423733.4.peg.416"/>
<dbReference type="FunFam" id="3.40.1390.30:FF:000001">
    <property type="entry name" value="GTP cyclohydrolase 1 type 2"/>
    <property type="match status" value="1"/>
</dbReference>
<evidence type="ECO:0000256" key="4">
    <source>
        <dbReference type="ARBA" id="ARBA00022723"/>
    </source>
</evidence>
<proteinExistence type="inferred from homology"/>
<dbReference type="InterPro" id="IPR002678">
    <property type="entry name" value="DUF34/NIF3"/>
</dbReference>
<protein>
    <recommendedName>
        <fullName evidence="3 5">GTP cyclohydrolase 1 type 2 homolog</fullName>
    </recommendedName>
</protein>
<dbReference type="RefSeq" id="WP_054758695.1">
    <property type="nucleotide sequence ID" value="NZ_AYYR01000013.1"/>
</dbReference>